<gene>
    <name evidence="4" type="ORF">DILT_LOCUS4624</name>
</gene>
<reference evidence="4 5" key="1">
    <citation type="submission" date="2018-11" db="EMBL/GenBank/DDBJ databases">
        <authorList>
            <consortium name="Pathogen Informatics"/>
        </authorList>
    </citation>
    <scope>NUCLEOTIDE SEQUENCE [LARGE SCALE GENOMIC DNA]</scope>
</reference>
<evidence type="ECO:0000256" key="2">
    <source>
        <dbReference type="ARBA" id="ARBA00022737"/>
    </source>
</evidence>
<dbReference type="AlphaFoldDB" id="A0A3P7LDY1"/>
<evidence type="ECO:0000259" key="3">
    <source>
        <dbReference type="PROSITE" id="PS50097"/>
    </source>
</evidence>
<dbReference type="Gene3D" id="1.25.40.420">
    <property type="match status" value="1"/>
</dbReference>
<evidence type="ECO:0000313" key="5">
    <source>
        <dbReference type="Proteomes" id="UP000281553"/>
    </source>
</evidence>
<dbReference type="InterPro" id="IPR000210">
    <property type="entry name" value="BTB/POZ_dom"/>
</dbReference>
<dbReference type="Proteomes" id="UP000281553">
    <property type="component" value="Unassembled WGS sequence"/>
</dbReference>
<organism evidence="4 5">
    <name type="scientific">Dibothriocephalus latus</name>
    <name type="common">Fish tapeworm</name>
    <name type="synonym">Diphyllobothrium latum</name>
    <dbReference type="NCBI Taxonomy" id="60516"/>
    <lineage>
        <taxon>Eukaryota</taxon>
        <taxon>Metazoa</taxon>
        <taxon>Spiralia</taxon>
        <taxon>Lophotrochozoa</taxon>
        <taxon>Platyhelminthes</taxon>
        <taxon>Cestoda</taxon>
        <taxon>Eucestoda</taxon>
        <taxon>Diphyllobothriidea</taxon>
        <taxon>Diphyllobothriidae</taxon>
        <taxon>Dibothriocephalus</taxon>
    </lineage>
</organism>
<dbReference type="SUPFAM" id="SSF54695">
    <property type="entry name" value="POZ domain"/>
    <property type="match status" value="1"/>
</dbReference>
<keyword evidence="5" id="KW-1185">Reference proteome</keyword>
<keyword evidence="2" id="KW-0677">Repeat</keyword>
<dbReference type="PANTHER" id="PTHR24412:SF489">
    <property type="entry name" value="RING FINGER DOMAIN AND KELCH REPEAT-CONTAINING PROTEIN DDB_G0271372"/>
    <property type="match status" value="1"/>
</dbReference>
<dbReference type="InterPro" id="IPR011333">
    <property type="entry name" value="SKP1/BTB/POZ_sf"/>
</dbReference>
<dbReference type="InterPro" id="IPR011705">
    <property type="entry name" value="BACK"/>
</dbReference>
<feature type="domain" description="BTB" evidence="3">
    <location>
        <begin position="32"/>
        <end position="114"/>
    </location>
</feature>
<dbReference type="PROSITE" id="PS50097">
    <property type="entry name" value="BTB"/>
    <property type="match status" value="1"/>
</dbReference>
<accession>A0A3P7LDY1</accession>
<evidence type="ECO:0000313" key="4">
    <source>
        <dbReference type="EMBL" id="VDN08793.1"/>
    </source>
</evidence>
<evidence type="ECO:0000256" key="1">
    <source>
        <dbReference type="ARBA" id="ARBA00022441"/>
    </source>
</evidence>
<dbReference type="SMART" id="SM00875">
    <property type="entry name" value="BACK"/>
    <property type="match status" value="1"/>
</dbReference>
<keyword evidence="1" id="KW-0880">Kelch repeat</keyword>
<name>A0A3P7LDY1_DIBLA</name>
<protein>
    <recommendedName>
        <fullName evidence="3">BTB domain-containing protein</fullName>
    </recommendedName>
</protein>
<dbReference type="CDD" id="cd18186">
    <property type="entry name" value="BTB_POZ_ZBTB_KLHL-like"/>
    <property type="match status" value="1"/>
</dbReference>
<dbReference type="PANTHER" id="PTHR24412">
    <property type="entry name" value="KELCH PROTEIN"/>
    <property type="match status" value="1"/>
</dbReference>
<dbReference type="Pfam" id="PF07707">
    <property type="entry name" value="BACK"/>
    <property type="match status" value="1"/>
</dbReference>
<dbReference type="OrthoDB" id="45365at2759"/>
<dbReference type="EMBL" id="UYRU01045806">
    <property type="protein sequence ID" value="VDN08793.1"/>
    <property type="molecule type" value="Genomic_DNA"/>
</dbReference>
<sequence>MAGQQTQIFEDELPLIRCLPELDNFRNKRTLTDLSIEVGKHRNTFIAFSDLKLQNNVVLHVHKVVLASRIVSLRNSVCRMPKAGKAVLQWPTVSSEVAKPLIEYVYTGQLKVNEAHAAGLVMLSKQLLLPHVEEWVLGFMAVRLNAGNIANNWNFARMLHNDQLQNACLEHIKKTFETTIASDFFLQLPLDSVLSILRADDLEVDNEERVFEAIRLWVSPSGEVDNTRVVHAAEMMREVRWNRVNPDFRYKLLENEGFWNTNVECLRLLGRISGWFEGPSLRTGRECPFNDNRRSAFDDICLVGTSAASSQSVLIKYDTVTSTSEQLEILGNRSSAAFVGIEGEFQAAS</sequence>
<dbReference type="Pfam" id="PF00651">
    <property type="entry name" value="BTB"/>
    <property type="match status" value="1"/>
</dbReference>
<proteinExistence type="predicted"/>
<dbReference type="Gene3D" id="3.30.710.10">
    <property type="entry name" value="Potassium Channel Kv1.1, Chain A"/>
    <property type="match status" value="1"/>
</dbReference>